<gene>
    <name evidence="4" type="ORF">HPS54_00995</name>
</gene>
<keyword evidence="3" id="KW-0012">Acyltransferase</keyword>
<dbReference type="InterPro" id="IPR045304">
    <property type="entry name" value="LbH_SAT"/>
</dbReference>
<dbReference type="EMBL" id="JABKKJ010000001">
    <property type="protein sequence ID" value="NPE24104.1"/>
    <property type="molecule type" value="Genomic_DNA"/>
</dbReference>
<dbReference type="SUPFAM" id="SSF51161">
    <property type="entry name" value="Trimeric LpxA-like enzymes"/>
    <property type="match status" value="1"/>
</dbReference>
<accession>A0ABX2AXZ0</accession>
<evidence type="ECO:0000256" key="2">
    <source>
        <dbReference type="ARBA" id="ARBA00022679"/>
    </source>
</evidence>
<dbReference type="CDD" id="cd03354">
    <property type="entry name" value="LbH_SAT"/>
    <property type="match status" value="1"/>
</dbReference>
<keyword evidence="2" id="KW-0808">Transferase</keyword>
<name>A0ABX2AXZ0_9BACT</name>
<dbReference type="InterPro" id="IPR001451">
    <property type="entry name" value="Hexapep"/>
</dbReference>
<sequence>MNRYTQCALLSASALRMIPHILFYMSRRHTFDADLARYGEGSGGVLTFIKVCTRQKSFRNLFYYRLGEYRSVFIKWMLPEDGSLHIWCPHIGSGCHFEHAYSTYLNAEAIGDNFYCLHLVTLGNGKGGRPTIGNNVKIYTGATVFGGVKIGDNATIGAGAVVFCDVPDGCTVVGNPGRIVAKDGILQSETPPLGV</sequence>
<evidence type="ECO:0000256" key="1">
    <source>
        <dbReference type="ARBA" id="ARBA00007274"/>
    </source>
</evidence>
<dbReference type="Gene3D" id="2.160.10.10">
    <property type="entry name" value="Hexapeptide repeat proteins"/>
    <property type="match status" value="1"/>
</dbReference>
<comment type="caution">
    <text evidence="4">The sequence shown here is derived from an EMBL/GenBank/DDBJ whole genome shotgun (WGS) entry which is preliminary data.</text>
</comment>
<reference evidence="4 5" key="1">
    <citation type="submission" date="2020-05" db="EMBL/GenBank/DDBJ databases">
        <title>Distinct polysaccharide utilization as determinants for interspecies competition between intestinal Prevotella spp.</title>
        <authorList>
            <person name="Galvez E.J.C."/>
            <person name="Iljazovic A."/>
            <person name="Strowig T."/>
        </authorList>
    </citation>
    <scope>NUCLEOTIDE SEQUENCE [LARGE SCALE GENOMIC DNA]</scope>
    <source>
        <strain evidence="4 5">PCHR</strain>
    </source>
</reference>
<dbReference type="InterPro" id="IPR011004">
    <property type="entry name" value="Trimer_LpxA-like_sf"/>
</dbReference>
<proteinExistence type="inferred from homology"/>
<evidence type="ECO:0000313" key="4">
    <source>
        <dbReference type="EMBL" id="NPE24104.1"/>
    </source>
</evidence>
<keyword evidence="5" id="KW-1185">Reference proteome</keyword>
<evidence type="ECO:0000313" key="5">
    <source>
        <dbReference type="Proteomes" id="UP000820977"/>
    </source>
</evidence>
<protein>
    <submittedName>
        <fullName evidence="4">Serine acetyltransferase</fullName>
    </submittedName>
</protein>
<dbReference type="Proteomes" id="UP000820977">
    <property type="component" value="Unassembled WGS sequence"/>
</dbReference>
<dbReference type="Pfam" id="PF00132">
    <property type="entry name" value="Hexapep"/>
    <property type="match status" value="1"/>
</dbReference>
<dbReference type="PANTHER" id="PTHR42811">
    <property type="entry name" value="SERINE ACETYLTRANSFERASE"/>
    <property type="match status" value="1"/>
</dbReference>
<dbReference type="RefSeq" id="WP_172343627.1">
    <property type="nucleotide sequence ID" value="NZ_CATJFF010000068.1"/>
</dbReference>
<comment type="similarity">
    <text evidence="1">Belongs to the transferase hexapeptide repeat family.</text>
</comment>
<organism evidence="4 5">
    <name type="scientific">Xylanibacter caecicola</name>
    <dbReference type="NCBI Taxonomy" id="2736294"/>
    <lineage>
        <taxon>Bacteria</taxon>
        <taxon>Pseudomonadati</taxon>
        <taxon>Bacteroidota</taxon>
        <taxon>Bacteroidia</taxon>
        <taxon>Bacteroidales</taxon>
        <taxon>Prevotellaceae</taxon>
        <taxon>Xylanibacter</taxon>
    </lineage>
</organism>
<evidence type="ECO:0000256" key="3">
    <source>
        <dbReference type="ARBA" id="ARBA00023315"/>
    </source>
</evidence>